<dbReference type="Pfam" id="PF00005">
    <property type="entry name" value="ABC_tran"/>
    <property type="match status" value="2"/>
</dbReference>
<keyword evidence="15" id="KW-1185">Reference proteome</keyword>
<evidence type="ECO:0000256" key="8">
    <source>
        <dbReference type="ARBA" id="ARBA00022989"/>
    </source>
</evidence>
<dbReference type="InterPro" id="IPR044726">
    <property type="entry name" value="ABCC_6TM_D2"/>
</dbReference>
<dbReference type="CDD" id="cd18580">
    <property type="entry name" value="ABC_6TM_ABCC_D2"/>
    <property type="match status" value="1"/>
</dbReference>
<feature type="region of interest" description="Disordered" evidence="10">
    <location>
        <begin position="950"/>
        <end position="998"/>
    </location>
</feature>
<evidence type="ECO:0000256" key="10">
    <source>
        <dbReference type="SAM" id="MobiDB-lite"/>
    </source>
</evidence>
<reference evidence="14 15" key="1">
    <citation type="submission" date="2016-10" db="EMBL/GenBank/DDBJ databases">
        <authorList>
            <person name="Cai Z."/>
        </authorList>
    </citation>
    <scope>NUCLEOTIDE SEQUENCE [LARGE SCALE GENOMIC DNA]</scope>
</reference>
<keyword evidence="5" id="KW-0677">Repeat</keyword>
<dbReference type="InterPro" id="IPR027417">
    <property type="entry name" value="P-loop_NTPase"/>
</dbReference>
<dbReference type="InterPro" id="IPR036640">
    <property type="entry name" value="ABC1_TM_sf"/>
</dbReference>
<dbReference type="STRING" id="3088.A0A383VHR0"/>
<dbReference type="EMBL" id="FNXT01000538">
    <property type="protein sequence ID" value="SZX65055.1"/>
    <property type="molecule type" value="Genomic_DNA"/>
</dbReference>
<feature type="compositionally biased region" description="Basic and acidic residues" evidence="10">
    <location>
        <begin position="1"/>
        <end position="11"/>
    </location>
</feature>
<feature type="transmembrane region" description="Helical" evidence="11">
    <location>
        <begin position="1073"/>
        <end position="1098"/>
    </location>
</feature>
<dbReference type="PROSITE" id="PS50929">
    <property type="entry name" value="ABC_TM1F"/>
    <property type="match status" value="2"/>
</dbReference>
<evidence type="ECO:0000256" key="3">
    <source>
        <dbReference type="ARBA" id="ARBA00022448"/>
    </source>
</evidence>
<dbReference type="SUPFAM" id="SSF90123">
    <property type="entry name" value="ABC transporter transmembrane region"/>
    <property type="match status" value="2"/>
</dbReference>
<dbReference type="InterPro" id="IPR003593">
    <property type="entry name" value="AAA+_ATPase"/>
</dbReference>
<dbReference type="CDD" id="cd18579">
    <property type="entry name" value="ABC_6TM_ABCC_D1"/>
    <property type="match status" value="1"/>
</dbReference>
<dbReference type="Gene3D" id="1.20.1560.10">
    <property type="entry name" value="ABC transporter type 1, transmembrane domain"/>
    <property type="match status" value="2"/>
</dbReference>
<feature type="region of interest" description="Disordered" evidence="10">
    <location>
        <begin position="772"/>
        <end position="794"/>
    </location>
</feature>
<dbReference type="InterPro" id="IPR044746">
    <property type="entry name" value="ABCC_6TM_D1"/>
</dbReference>
<dbReference type="InterPro" id="IPR050173">
    <property type="entry name" value="ABC_transporter_C-like"/>
</dbReference>
<evidence type="ECO:0000256" key="9">
    <source>
        <dbReference type="ARBA" id="ARBA00023136"/>
    </source>
</evidence>
<dbReference type="CDD" id="cd03250">
    <property type="entry name" value="ABCC_MRP_domain1"/>
    <property type="match status" value="1"/>
</dbReference>
<evidence type="ECO:0000256" key="11">
    <source>
        <dbReference type="SAM" id="Phobius"/>
    </source>
</evidence>
<dbReference type="Pfam" id="PF00664">
    <property type="entry name" value="ABC_membrane"/>
    <property type="match status" value="2"/>
</dbReference>
<dbReference type="InterPro" id="IPR017871">
    <property type="entry name" value="ABC_transporter-like_CS"/>
</dbReference>
<dbReference type="GO" id="GO:0016887">
    <property type="term" value="F:ATP hydrolysis activity"/>
    <property type="evidence" value="ECO:0007669"/>
    <property type="project" value="InterPro"/>
</dbReference>
<feature type="compositionally biased region" description="Basic and acidic residues" evidence="10">
    <location>
        <begin position="987"/>
        <end position="998"/>
    </location>
</feature>
<dbReference type="InterPro" id="IPR011527">
    <property type="entry name" value="ABC1_TM_dom"/>
</dbReference>
<dbReference type="FunFam" id="1.20.1560.10:FF:000082">
    <property type="entry name" value="ABC transporter, multidrug resistance associated protein"/>
    <property type="match status" value="1"/>
</dbReference>
<feature type="transmembrane region" description="Helical" evidence="11">
    <location>
        <begin position="1287"/>
        <end position="1306"/>
    </location>
</feature>
<feature type="compositionally biased region" description="Low complexity" evidence="10">
    <location>
        <begin position="950"/>
        <end position="965"/>
    </location>
</feature>
<accession>A0A383VHR0</accession>
<evidence type="ECO:0000256" key="6">
    <source>
        <dbReference type="ARBA" id="ARBA00022741"/>
    </source>
</evidence>
<feature type="transmembrane region" description="Helical" evidence="11">
    <location>
        <begin position="1013"/>
        <end position="1036"/>
    </location>
</feature>
<dbReference type="InterPro" id="IPR003439">
    <property type="entry name" value="ABC_transporter-like_ATP-bd"/>
</dbReference>
<evidence type="ECO:0000259" key="13">
    <source>
        <dbReference type="PROSITE" id="PS50929"/>
    </source>
</evidence>
<dbReference type="GO" id="GO:0016020">
    <property type="term" value="C:membrane"/>
    <property type="evidence" value="ECO:0007669"/>
    <property type="project" value="UniProtKB-SubCell"/>
</dbReference>
<feature type="domain" description="ABC transmembrane type-1" evidence="13">
    <location>
        <begin position="162"/>
        <end position="442"/>
    </location>
</feature>
<keyword evidence="7" id="KW-0067">ATP-binding</keyword>
<dbReference type="CDD" id="cd03244">
    <property type="entry name" value="ABCC_MRP_domain2"/>
    <property type="match status" value="1"/>
</dbReference>
<dbReference type="PANTHER" id="PTHR24223:SF453">
    <property type="entry name" value="ABC TRANSPORTER"/>
    <property type="match status" value="1"/>
</dbReference>
<dbReference type="SUPFAM" id="SSF52540">
    <property type="entry name" value="P-loop containing nucleoside triphosphate hydrolases"/>
    <property type="match status" value="2"/>
</dbReference>
<proteinExistence type="inferred from homology"/>
<dbReference type="SMART" id="SM00382">
    <property type="entry name" value="AAA"/>
    <property type="match status" value="2"/>
</dbReference>
<dbReference type="PROSITE" id="PS00211">
    <property type="entry name" value="ABC_TRANSPORTER_1"/>
    <property type="match status" value="1"/>
</dbReference>
<feature type="transmembrane region" description="Helical" evidence="11">
    <location>
        <begin position="1262"/>
        <end position="1281"/>
    </location>
</feature>
<feature type="transmembrane region" description="Helical" evidence="11">
    <location>
        <begin position="303"/>
        <end position="323"/>
    </location>
</feature>
<evidence type="ECO:0000256" key="1">
    <source>
        <dbReference type="ARBA" id="ARBA00004141"/>
    </source>
</evidence>
<feature type="region of interest" description="Disordered" evidence="10">
    <location>
        <begin position="464"/>
        <end position="483"/>
    </location>
</feature>
<dbReference type="FunFam" id="1.20.1560.10:FF:000013">
    <property type="entry name" value="ABC transporter C family member 2"/>
    <property type="match status" value="1"/>
</dbReference>
<keyword evidence="3" id="KW-0813">Transport</keyword>
<evidence type="ECO:0000256" key="2">
    <source>
        <dbReference type="ARBA" id="ARBA00009726"/>
    </source>
</evidence>
<evidence type="ECO:0000313" key="15">
    <source>
        <dbReference type="Proteomes" id="UP000256970"/>
    </source>
</evidence>
<sequence length="1597" mass="170735">MQTQQRKRDVEDFNSVKTPRARGALHTEADDVLLGSAAAAGPEQQHGARRLLAKARRFVKLAVDVVTCTEDVPDGKDRTERWCPEEGANWLSQLFFAYANSLVRLGGRKHLEQADLWDTAHRDEPPKLWSSFQRHLAATATAASPQGLVWRALAAEHWRVFAATGLLKLVHDCIMFSQPIILEQLLHHLSSQRDRWVALGLAGALFGAAMLEALLVNVYFHALFRMSLHTKTQLLEMIYRKSLRVSSAVKAALGVGPVVNLQSNDAAKLWTMPTYLHMVWNGPFQIIVVMALLIRVLTVWPALAGLGVTIAIIPTTMLLGKLLTSARRESMAAADMRIKLMTEVITGIKAIKLYAWEAPYLERISALRETELRAIRKTQMLSMINSSIFNVGPVFVGLAAFGTYAALGRPLTAAVAFPSLALFNLLRFPIVMIPQQIMNLIAATVGIARIQKFMDAEDMHSVKRIELPHTTSSGKDDLSKSRSNAAIPPVNGSSIVNSSSSSCDVPAVQISNGSFAWDASSAPVLSDVSLVVPKGSLVIVVGPVGSGKSSLLSAVLGEMAAVGQQQQEEEEGQQQQHPVTVAGSVAYTAQDPWIQNATLRNNVLMGHSFEQGAYERAIHASCLGQDLEILPAGDASEIGEKGINLSGGQKHRVALARAVYAAADVYLLDDPLSAVDVHVGGHIFEDCICGELGGKTRLLVTHQVQYLPHADLVVVMLDGRIAHTGTYEQLLSQGVDLAAFVPLPAQQADTDADSDIDADSSEDGGAQLLQQIGGPKAAGSPAAAAASAGSPGSSSKAYSILPAKSFSASVMELPPMLNQTAAGGSFASHKPFKQGQQQHGVAASAAAAVAAADAQHGSSGVGSCGFGSAASFAMYAANNSSSKPHLDTIIDPEDAEDAEQHQQQQGEVAAAPADVLAGNGLLVDSANTTDDNDVAEAAALVLTKQQQQTAAAASPGGKQQQQQVQADISVHSDQQSRTGAASAAGGDGKEGAKSGKLIRAEERARGQVRSSVYMAYLLAMGPLLLLPIAVTLGALVERGLQVLQNYVLSAWSNATSKVHGAAGEPLGGHSEQFYLMLYFVLGLGSVAVVLARSALLVVGSISASRQLHERLLTKMLRLPMSFYDAQPTGRLINRFTKDTEALDIQMAAAVNSALTCLVGALLSIVVVVVVSPYTVLALIPLGLLYYRVQRLYIATSRELKRLDALAFSPIFQHYGESLAGLATIRAFDRQQLFIETNRGHIEQSNRAWWPIQLLNRWLSIRLELTGAVVVFICAVAVSVLVPRNAGLAGLALTSALNLTGTLAWMVRQTTELEVNMNSVERLVEYHSEPEEKPAISHPRPPPEWPQAGAIEAVQLVVRYRPALPPVLKGLSFKVKANEKVGICGRTGCGKSTLMMVLFRMVEPCGGALLIDGLNTCDVGLTDLRSRLSLVPQDPVIFSGSVRSNLDPFDQAGGDAAIWQALRQAGIDGLVKSLGAGLDSPIQEAGNNLSSGQRQLLCMARALLRSSRILVLDEATSNVDHASDALIQRTIRRAFAHCTVLTIAHRLHTIADADRVMVLDAGELREFDSPAKLLARPAGVFRGLMEEAGRQHRTPARA</sequence>
<feature type="transmembrane region" description="Helical" evidence="11">
    <location>
        <begin position="196"/>
        <end position="220"/>
    </location>
</feature>
<dbReference type="FunFam" id="3.40.50.300:FF:000997">
    <property type="entry name" value="Multidrug resistance-associated protein 1"/>
    <property type="match status" value="1"/>
</dbReference>
<feature type="compositionally biased region" description="Low complexity" evidence="10">
    <location>
        <begin position="773"/>
        <end position="794"/>
    </location>
</feature>
<comment type="subcellular location">
    <subcellularLocation>
        <location evidence="1">Membrane</location>
        <topology evidence="1">Multi-pass membrane protein</topology>
    </subcellularLocation>
</comment>
<dbReference type="FunFam" id="3.40.50.300:FF:000163">
    <property type="entry name" value="Multidrug resistance-associated protein member 4"/>
    <property type="match status" value="1"/>
</dbReference>
<feature type="domain" description="ABC transmembrane type-1" evidence="13">
    <location>
        <begin position="1028"/>
        <end position="1313"/>
    </location>
</feature>
<protein>
    <submittedName>
        <fullName evidence="14">Uncharacterized protein</fullName>
    </submittedName>
</protein>
<dbReference type="PANTHER" id="PTHR24223">
    <property type="entry name" value="ATP-BINDING CASSETTE SUB-FAMILY C"/>
    <property type="match status" value="1"/>
</dbReference>
<feature type="transmembrane region" description="Helical" evidence="11">
    <location>
        <begin position="383"/>
        <end position="405"/>
    </location>
</feature>
<evidence type="ECO:0000313" key="14">
    <source>
        <dbReference type="EMBL" id="SZX65055.1"/>
    </source>
</evidence>
<keyword evidence="9 11" id="KW-0472">Membrane</keyword>
<comment type="similarity">
    <text evidence="2">Belongs to the ABC transporter superfamily. ABCC family. Conjugate transporter (TC 3.A.1.208) subfamily.</text>
</comment>
<feature type="domain" description="ABC transporter" evidence="12">
    <location>
        <begin position="1350"/>
        <end position="1585"/>
    </location>
</feature>
<gene>
    <name evidence="14" type="ORF">BQ4739_LOCUS5516</name>
</gene>
<feature type="domain" description="ABC transporter" evidence="12">
    <location>
        <begin position="508"/>
        <end position="743"/>
    </location>
</feature>
<dbReference type="Gene3D" id="3.40.50.300">
    <property type="entry name" value="P-loop containing nucleotide triphosphate hydrolases"/>
    <property type="match status" value="2"/>
</dbReference>
<keyword evidence="8 11" id="KW-1133">Transmembrane helix</keyword>
<evidence type="ECO:0000256" key="4">
    <source>
        <dbReference type="ARBA" id="ARBA00022692"/>
    </source>
</evidence>
<dbReference type="GO" id="GO:0005524">
    <property type="term" value="F:ATP binding"/>
    <property type="evidence" value="ECO:0007669"/>
    <property type="project" value="UniProtKB-KW"/>
</dbReference>
<keyword evidence="6" id="KW-0547">Nucleotide-binding</keyword>
<dbReference type="PROSITE" id="PS50893">
    <property type="entry name" value="ABC_TRANSPORTER_2"/>
    <property type="match status" value="2"/>
</dbReference>
<organism evidence="14 15">
    <name type="scientific">Tetradesmus obliquus</name>
    <name type="common">Green alga</name>
    <name type="synonym">Acutodesmus obliquus</name>
    <dbReference type="NCBI Taxonomy" id="3088"/>
    <lineage>
        <taxon>Eukaryota</taxon>
        <taxon>Viridiplantae</taxon>
        <taxon>Chlorophyta</taxon>
        <taxon>core chlorophytes</taxon>
        <taxon>Chlorophyceae</taxon>
        <taxon>CS clade</taxon>
        <taxon>Sphaeropleales</taxon>
        <taxon>Scenedesmaceae</taxon>
        <taxon>Tetradesmus</taxon>
    </lineage>
</organism>
<evidence type="ECO:0000256" key="5">
    <source>
        <dbReference type="ARBA" id="ARBA00022737"/>
    </source>
</evidence>
<evidence type="ECO:0000259" key="12">
    <source>
        <dbReference type="PROSITE" id="PS50893"/>
    </source>
</evidence>
<feature type="transmembrane region" description="Helical" evidence="11">
    <location>
        <begin position="278"/>
        <end position="297"/>
    </location>
</feature>
<name>A0A383VHR0_TETOB</name>
<keyword evidence="4 11" id="KW-0812">Transmembrane</keyword>
<feature type="region of interest" description="Disordered" evidence="10">
    <location>
        <begin position="1"/>
        <end position="21"/>
    </location>
</feature>
<dbReference type="GO" id="GO:0140359">
    <property type="term" value="F:ABC-type transporter activity"/>
    <property type="evidence" value="ECO:0007669"/>
    <property type="project" value="InterPro"/>
</dbReference>
<dbReference type="Proteomes" id="UP000256970">
    <property type="component" value="Unassembled WGS sequence"/>
</dbReference>
<evidence type="ECO:0000256" key="7">
    <source>
        <dbReference type="ARBA" id="ARBA00022840"/>
    </source>
</evidence>